<comment type="cofactor">
    <cofactor evidence="8">
        <name>Fe(2+)</name>
        <dbReference type="ChEBI" id="CHEBI:29033"/>
    </cofactor>
    <text evidence="8">Binds 1 Fe(2+) ion per subunit.</text>
</comment>
<reference evidence="9" key="1">
    <citation type="journal article" date="2009" name="Rice">
        <title>De Novo Next Generation Sequencing of Plant Genomes.</title>
        <authorList>
            <person name="Rounsley S."/>
            <person name="Marri P.R."/>
            <person name="Yu Y."/>
            <person name="He R."/>
            <person name="Sisneros N."/>
            <person name="Goicoechea J.L."/>
            <person name="Lee S.J."/>
            <person name="Angelova A."/>
            <person name="Kudrna D."/>
            <person name="Luo M."/>
            <person name="Affourtit J."/>
            <person name="Desany B."/>
            <person name="Knight J."/>
            <person name="Niazi F."/>
            <person name="Egholm M."/>
            <person name="Wing R.A."/>
        </authorList>
    </citation>
    <scope>NUCLEOTIDE SEQUENCE [LARGE SCALE GENOMIC DNA]</scope>
    <source>
        <strain evidence="9">cv. IRGC 105608</strain>
    </source>
</reference>
<dbReference type="GO" id="GO:0046872">
    <property type="term" value="F:metal ion binding"/>
    <property type="evidence" value="ECO:0007669"/>
    <property type="project" value="UniProtKB-KW"/>
</dbReference>
<comment type="similarity">
    <text evidence="2">Belongs to the carotenoid oxygenase family.</text>
</comment>
<evidence type="ECO:0000313" key="10">
    <source>
        <dbReference type="Proteomes" id="UP000026960"/>
    </source>
</evidence>
<accession>A0A0D3H107</accession>
<dbReference type="eggNOG" id="KOG1285">
    <property type="taxonomic scope" value="Eukaryota"/>
</dbReference>
<dbReference type="InterPro" id="IPR004294">
    <property type="entry name" value="Carotenoid_Oase"/>
</dbReference>
<keyword evidence="7 8" id="KW-0408">Iron</keyword>
<feature type="binding site" evidence="8">
    <location>
        <position position="563"/>
    </location>
    <ligand>
        <name>Fe cation</name>
        <dbReference type="ChEBI" id="CHEBI:24875"/>
        <note>catalytic</note>
    </ligand>
</feature>
<sequence length="576" mass="63734">MEVPIAAMTFAHPANVMTLASRQPKSKRSHISPATTAHRNLQTRLAHHHHATPASLPMAICNTVDKVINRFIDLPEQRPTVDPRRVLSGNFAPVDELPPTSCHVIRGSIPSCLAGGVYIRNGPNPQHRLPRRTHHLFDGDGMLHSLLLPSASSTPLSEPVLCSRYVHTYKYLLEHETGGPVLPNFFAGFHGVAGLARAAVMIARVLAGQINLNKGFGLANTSITLFADCLYALCESDLPYSMHINPANGEVTTLGRCDFGGDLSFRMTAHPKKDPVTMELFAFRYNVFQPFITYFWFDRAGSKVADVPILSLQKPSVMHDFAITERYAIFPESQLIVNPMDMVMRGSSLVGLDRTMVPRIGVLPRYAKNELDMRWFEVPGFNMLHTTNAWEEADGEEIVLVAPNILSIEHMLGNMELMRARVDMVRINLCTGDVSSTTLSPESLEFGVIHQGYVGCKNRYGYFGVSGPLPKIKGIRKLDFDLVGSGDCTVGRRDFGLGCFAGEPFFVPDNIDGYGNEDSGYVVCYTHEEDTGESWFVVMDAKSPELDIVAEVQLPSRIPYGFHGIFVKQAELLAQQ</sequence>
<evidence type="ECO:0000256" key="1">
    <source>
        <dbReference type="ARBA" id="ARBA00004229"/>
    </source>
</evidence>
<dbReference type="PaxDb" id="65489-OBART08G16960.1"/>
<dbReference type="PANTHER" id="PTHR10543">
    <property type="entry name" value="BETA-CAROTENE DIOXYGENASE"/>
    <property type="match status" value="1"/>
</dbReference>
<comment type="subcellular location">
    <subcellularLocation>
        <location evidence="1">Plastid</location>
        <location evidence="1">Chloroplast</location>
    </subcellularLocation>
</comment>
<keyword evidence="6" id="KW-0560">Oxidoreductase</keyword>
<evidence type="ECO:0000256" key="3">
    <source>
        <dbReference type="ARBA" id="ARBA00022640"/>
    </source>
</evidence>
<evidence type="ECO:0000313" key="9">
    <source>
        <dbReference type="EnsemblPlants" id="OBART08G16960.1"/>
    </source>
</evidence>
<feature type="binding site" evidence="8">
    <location>
        <position position="319"/>
    </location>
    <ligand>
        <name>Fe cation</name>
        <dbReference type="ChEBI" id="CHEBI:24875"/>
        <note>catalytic</note>
    </ligand>
</feature>
<dbReference type="AlphaFoldDB" id="A0A0D3H107"/>
<feature type="binding site" evidence="8">
    <location>
        <position position="385"/>
    </location>
    <ligand>
        <name>Fe cation</name>
        <dbReference type="ChEBI" id="CHEBI:24875"/>
        <note>catalytic</note>
    </ligand>
</feature>
<organism evidence="9">
    <name type="scientific">Oryza barthii</name>
    <dbReference type="NCBI Taxonomy" id="65489"/>
    <lineage>
        <taxon>Eukaryota</taxon>
        <taxon>Viridiplantae</taxon>
        <taxon>Streptophyta</taxon>
        <taxon>Embryophyta</taxon>
        <taxon>Tracheophyta</taxon>
        <taxon>Spermatophyta</taxon>
        <taxon>Magnoliopsida</taxon>
        <taxon>Liliopsida</taxon>
        <taxon>Poales</taxon>
        <taxon>Poaceae</taxon>
        <taxon>BOP clade</taxon>
        <taxon>Oryzoideae</taxon>
        <taxon>Oryzeae</taxon>
        <taxon>Oryzinae</taxon>
        <taxon>Oryza</taxon>
    </lineage>
</organism>
<keyword evidence="10" id="KW-1185">Reference proteome</keyword>
<dbReference type="Gramene" id="OBART08G16960.1">
    <property type="protein sequence ID" value="OBART08G16960.1"/>
    <property type="gene ID" value="OBART08G16960"/>
</dbReference>
<dbReference type="PANTHER" id="PTHR10543:SF46">
    <property type="entry name" value="CAROTENOID CLEAVAGE DIOXYGENASE 4, CHLOROPLASTIC-RELATED"/>
    <property type="match status" value="1"/>
</dbReference>
<dbReference type="GO" id="GO:0010436">
    <property type="term" value="F:carotenoid dioxygenase activity"/>
    <property type="evidence" value="ECO:0007669"/>
    <property type="project" value="TreeGrafter"/>
</dbReference>
<keyword evidence="6" id="KW-0223">Dioxygenase</keyword>
<protein>
    <recommendedName>
        <fullName evidence="11">9-cis-epoxycarotenoid dioxygenase</fullName>
    </recommendedName>
</protein>
<name>A0A0D3H107_9ORYZ</name>
<dbReference type="GO" id="GO:0009570">
    <property type="term" value="C:chloroplast stroma"/>
    <property type="evidence" value="ECO:0007669"/>
    <property type="project" value="TreeGrafter"/>
</dbReference>
<evidence type="ECO:0000256" key="5">
    <source>
        <dbReference type="ARBA" id="ARBA00022946"/>
    </source>
</evidence>
<evidence type="ECO:0008006" key="11">
    <source>
        <dbReference type="Google" id="ProtNLM"/>
    </source>
</evidence>
<keyword evidence="5" id="KW-0809">Transit peptide</keyword>
<dbReference type="Pfam" id="PF03055">
    <property type="entry name" value="RPE65"/>
    <property type="match status" value="1"/>
</dbReference>
<dbReference type="HOGENOM" id="CLU_016472_0_0_1"/>
<feature type="binding site" evidence="8">
    <location>
        <position position="270"/>
    </location>
    <ligand>
        <name>Fe cation</name>
        <dbReference type="ChEBI" id="CHEBI:24875"/>
        <note>catalytic</note>
    </ligand>
</feature>
<evidence type="ECO:0000256" key="2">
    <source>
        <dbReference type="ARBA" id="ARBA00006787"/>
    </source>
</evidence>
<evidence type="ECO:0000256" key="7">
    <source>
        <dbReference type="ARBA" id="ARBA00023004"/>
    </source>
</evidence>
<reference evidence="9" key="2">
    <citation type="submission" date="2015-03" db="UniProtKB">
        <authorList>
            <consortium name="EnsemblPlants"/>
        </authorList>
    </citation>
    <scope>IDENTIFICATION</scope>
</reference>
<dbReference type="GO" id="GO:0016121">
    <property type="term" value="P:carotene catabolic process"/>
    <property type="evidence" value="ECO:0007669"/>
    <property type="project" value="TreeGrafter"/>
</dbReference>
<evidence type="ECO:0000256" key="4">
    <source>
        <dbReference type="ARBA" id="ARBA00022723"/>
    </source>
</evidence>
<dbReference type="EnsemblPlants" id="OBART08G16960.1">
    <property type="protein sequence ID" value="OBART08G16960.1"/>
    <property type="gene ID" value="OBART08G16960"/>
</dbReference>
<dbReference type="STRING" id="65489.A0A0D3H107"/>
<keyword evidence="3" id="KW-0934">Plastid</keyword>
<evidence type="ECO:0000256" key="6">
    <source>
        <dbReference type="ARBA" id="ARBA00022964"/>
    </source>
</evidence>
<evidence type="ECO:0000256" key="8">
    <source>
        <dbReference type="PIRSR" id="PIRSR604294-1"/>
    </source>
</evidence>
<keyword evidence="4 8" id="KW-0479">Metal-binding</keyword>
<proteinExistence type="inferred from homology"/>
<dbReference type="Proteomes" id="UP000026960">
    <property type="component" value="Chromosome 8"/>
</dbReference>